<evidence type="ECO:0000313" key="5">
    <source>
        <dbReference type="Proteomes" id="UP000542695"/>
    </source>
</evidence>
<dbReference type="RefSeq" id="WP_177011175.1">
    <property type="nucleotide sequence ID" value="NZ_JACARV010000101.1"/>
</dbReference>
<feature type="domain" description="Transposase IS116/IS110/IS902 C-terminal" evidence="3">
    <location>
        <begin position="196"/>
        <end position="277"/>
    </location>
</feature>
<dbReference type="InterPro" id="IPR002525">
    <property type="entry name" value="Transp_IS110-like_N"/>
</dbReference>
<dbReference type="Pfam" id="PF01548">
    <property type="entry name" value="DEDD_Tnp_IS110"/>
    <property type="match status" value="1"/>
</dbReference>
<evidence type="ECO:0000313" key="4">
    <source>
        <dbReference type="EMBL" id="NWC83743.1"/>
    </source>
</evidence>
<dbReference type="Pfam" id="PF02371">
    <property type="entry name" value="Transposase_20"/>
    <property type="match status" value="1"/>
</dbReference>
<dbReference type="GO" id="GO:0004803">
    <property type="term" value="F:transposase activity"/>
    <property type="evidence" value="ECO:0007669"/>
    <property type="project" value="InterPro"/>
</dbReference>
<proteinExistence type="predicted"/>
<dbReference type="PANTHER" id="PTHR33055:SF3">
    <property type="entry name" value="PUTATIVE TRANSPOSASE FOR IS117-RELATED"/>
    <property type="match status" value="1"/>
</dbReference>
<feature type="coiled-coil region" evidence="1">
    <location>
        <begin position="131"/>
        <end position="158"/>
    </location>
</feature>
<reference evidence="4 5" key="1">
    <citation type="submission" date="2020-04" db="EMBL/GenBank/DDBJ databases">
        <title>Molecular characterization of pseudomonads from Agaricus bisporus reveal novel blotch 2 pathogens in Western Europe.</title>
        <authorList>
            <person name="Taparia T."/>
            <person name="Krijger M."/>
            <person name="Haynes E."/>
            <person name="Elpinstone J.G."/>
            <person name="Noble R."/>
            <person name="Van Der Wolf J."/>
        </authorList>
    </citation>
    <scope>NUCLEOTIDE SEQUENCE [LARGE SCALE GENOMIC DNA]</scope>
    <source>
        <strain evidence="4 5">P7765</strain>
    </source>
</reference>
<dbReference type="AlphaFoldDB" id="A0A7Y7ZG13"/>
<dbReference type="EMBL" id="JACARV010000101">
    <property type="protein sequence ID" value="NWC83743.1"/>
    <property type="molecule type" value="Genomic_DNA"/>
</dbReference>
<dbReference type="InterPro" id="IPR003346">
    <property type="entry name" value="Transposase_20"/>
</dbReference>
<comment type="caution">
    <text evidence="4">The sequence shown here is derived from an EMBL/GenBank/DDBJ whole genome shotgun (WGS) entry which is preliminary data.</text>
</comment>
<gene>
    <name evidence="4" type="ORF">HX798_26145</name>
</gene>
<organism evidence="4 5">
    <name type="scientific">Pseudomonas putida</name>
    <name type="common">Arthrobacter siderocapsulatus</name>
    <dbReference type="NCBI Taxonomy" id="303"/>
    <lineage>
        <taxon>Bacteria</taxon>
        <taxon>Pseudomonadati</taxon>
        <taxon>Pseudomonadota</taxon>
        <taxon>Gammaproteobacteria</taxon>
        <taxon>Pseudomonadales</taxon>
        <taxon>Pseudomonadaceae</taxon>
        <taxon>Pseudomonas</taxon>
    </lineage>
</organism>
<evidence type="ECO:0000259" key="3">
    <source>
        <dbReference type="Pfam" id="PF02371"/>
    </source>
</evidence>
<dbReference type="PANTHER" id="PTHR33055">
    <property type="entry name" value="TRANSPOSASE FOR INSERTION SEQUENCE ELEMENT IS1111A"/>
    <property type="match status" value="1"/>
</dbReference>
<feature type="domain" description="Transposase IS110-like N-terminal" evidence="2">
    <location>
        <begin position="5"/>
        <end position="153"/>
    </location>
</feature>
<dbReference type="Proteomes" id="UP000542695">
    <property type="component" value="Unassembled WGS sequence"/>
</dbReference>
<dbReference type="GO" id="GO:0003677">
    <property type="term" value="F:DNA binding"/>
    <property type="evidence" value="ECO:0007669"/>
    <property type="project" value="InterPro"/>
</dbReference>
<dbReference type="NCBIfam" id="NF033542">
    <property type="entry name" value="transpos_IS110"/>
    <property type="match status" value="1"/>
</dbReference>
<sequence length="323" mass="35816">MSIFVGVDVAKRSFDIATMLPNGKKRTKAKLPNDPGGFAQFSDWLERHAVPGAWIVMEATGTYHEALAEHCHTQGYRVCILNPAVIAKFADVELRRVKTDKADAKVIAAYSQQNAASLRQWEPEPPAQRRLRALVRRLDDLKEMRQMEQNRLDVAQDAVQQSIRDVIGHITEELEKTRKAIEQTIDDDPDLRKRRDLITSIDGLGETTAALLLAELGDPLKYQSSSAIVAFAGLNPMVHQSGELTGQSTISRTGASRLRAGLWMSGTVSIRHNPVVKVLAERLSSRHKAYKQIVCAAMRKLLHLVYGVVKSGKPFDPQIPLAG</sequence>
<accession>A0A7Y7ZG13</accession>
<dbReference type="GO" id="GO:0006313">
    <property type="term" value="P:DNA transposition"/>
    <property type="evidence" value="ECO:0007669"/>
    <property type="project" value="InterPro"/>
</dbReference>
<name>A0A7Y7ZG13_PSEPU</name>
<evidence type="ECO:0000259" key="2">
    <source>
        <dbReference type="Pfam" id="PF01548"/>
    </source>
</evidence>
<protein>
    <submittedName>
        <fullName evidence="4">IS110 family transposase</fullName>
    </submittedName>
</protein>
<keyword evidence="1" id="KW-0175">Coiled coil</keyword>
<dbReference type="InterPro" id="IPR047650">
    <property type="entry name" value="Transpos_IS110"/>
</dbReference>
<evidence type="ECO:0000256" key="1">
    <source>
        <dbReference type="SAM" id="Coils"/>
    </source>
</evidence>